<feature type="compositionally biased region" description="Acidic residues" evidence="2">
    <location>
        <begin position="211"/>
        <end position="229"/>
    </location>
</feature>
<sequence>MAVTHPEIVYAQRSSESVPEKNIIYLTISASDIQGEPKLDIEANKITFHAKAGDSSKGIPEKEYAFDIELFDDILPEETKKSVTSRAIVLILRKKAARAEYWPRLTKEKVRNQWIKTDFSKWVDEDEQDEVPAIDESEFGGMGGAGGMPPGGMGGMPPVGGGMPGMGGMDMASLMSQMGGGAGGAGGAGGMDFEKLMAQMGQGAGGAGGDFGDDEDSDDGEADDKEDEVSTSTSHPANRQRH</sequence>
<dbReference type="GO" id="GO:0051087">
    <property type="term" value="F:protein-folding chaperone binding"/>
    <property type="evidence" value="ECO:0007669"/>
    <property type="project" value="TreeGrafter"/>
</dbReference>
<gene>
    <name evidence="4" type="ORF">FFLO_01600</name>
</gene>
<dbReference type="Gene3D" id="2.60.40.790">
    <property type="match status" value="1"/>
</dbReference>
<accession>A0A8K0NSL1</accession>
<evidence type="ECO:0000313" key="5">
    <source>
        <dbReference type="Proteomes" id="UP000812966"/>
    </source>
</evidence>
<feature type="compositionally biased region" description="Polar residues" evidence="2">
    <location>
        <begin position="230"/>
        <end position="242"/>
    </location>
</feature>
<evidence type="ECO:0000313" key="4">
    <source>
        <dbReference type="EMBL" id="KAG7562910.1"/>
    </source>
</evidence>
<dbReference type="GO" id="GO:0051131">
    <property type="term" value="P:chaperone-mediated protein complex assembly"/>
    <property type="evidence" value="ECO:0007669"/>
    <property type="project" value="TreeGrafter"/>
</dbReference>
<evidence type="ECO:0000259" key="3">
    <source>
        <dbReference type="PROSITE" id="PS51203"/>
    </source>
</evidence>
<evidence type="ECO:0000256" key="1">
    <source>
        <dbReference type="ARBA" id="ARBA00025733"/>
    </source>
</evidence>
<dbReference type="CDD" id="cd06465">
    <property type="entry name" value="p23_hB-ind1_like"/>
    <property type="match status" value="1"/>
</dbReference>
<dbReference type="FunFam" id="2.60.40.790:FF:000013">
    <property type="entry name" value="Very-long-chain (3R)-3-hydroxyacyl-CoA dehydratase"/>
    <property type="match status" value="1"/>
</dbReference>
<dbReference type="EMBL" id="JABELV010000023">
    <property type="protein sequence ID" value="KAG7562910.1"/>
    <property type="molecule type" value="Genomic_DNA"/>
</dbReference>
<comment type="caution">
    <text evidence="4">The sequence shown here is derived from an EMBL/GenBank/DDBJ whole genome shotgun (WGS) entry which is preliminary data.</text>
</comment>
<dbReference type="Proteomes" id="UP000812966">
    <property type="component" value="Unassembled WGS sequence"/>
</dbReference>
<dbReference type="InterPro" id="IPR045250">
    <property type="entry name" value="p23-like"/>
</dbReference>
<dbReference type="AlphaFoldDB" id="A0A8K0NSL1"/>
<reference evidence="4" key="1">
    <citation type="submission" date="2020-04" db="EMBL/GenBank/DDBJ databases">
        <title>Analysis of mating type loci in Filobasidium floriforme.</title>
        <authorList>
            <person name="Nowrousian M."/>
        </authorList>
    </citation>
    <scope>NUCLEOTIDE SEQUENCE</scope>
    <source>
        <strain evidence="4">CBS 6242</strain>
    </source>
</reference>
<comment type="similarity">
    <text evidence="1">Belongs to the p23/wos2 family.</text>
</comment>
<keyword evidence="5" id="KW-1185">Reference proteome</keyword>
<dbReference type="GO" id="GO:0051879">
    <property type="term" value="F:Hsp90 protein binding"/>
    <property type="evidence" value="ECO:0007669"/>
    <property type="project" value="InterPro"/>
</dbReference>
<organism evidence="4 5">
    <name type="scientific">Filobasidium floriforme</name>
    <dbReference type="NCBI Taxonomy" id="5210"/>
    <lineage>
        <taxon>Eukaryota</taxon>
        <taxon>Fungi</taxon>
        <taxon>Dikarya</taxon>
        <taxon>Basidiomycota</taxon>
        <taxon>Agaricomycotina</taxon>
        <taxon>Tremellomycetes</taxon>
        <taxon>Filobasidiales</taxon>
        <taxon>Filobasidiaceae</taxon>
        <taxon>Filobasidium</taxon>
    </lineage>
</organism>
<proteinExistence type="inferred from homology"/>
<feature type="region of interest" description="Disordered" evidence="2">
    <location>
        <begin position="196"/>
        <end position="242"/>
    </location>
</feature>
<name>A0A8K0NSL1_9TREE</name>
<protein>
    <recommendedName>
        <fullName evidence="3">CS domain-containing protein</fullName>
    </recommendedName>
</protein>
<dbReference type="SUPFAM" id="SSF49764">
    <property type="entry name" value="HSP20-like chaperones"/>
    <property type="match status" value="1"/>
</dbReference>
<dbReference type="InterPro" id="IPR007052">
    <property type="entry name" value="CS_dom"/>
</dbReference>
<evidence type="ECO:0000256" key="2">
    <source>
        <dbReference type="SAM" id="MobiDB-lite"/>
    </source>
</evidence>
<dbReference type="PANTHER" id="PTHR22932">
    <property type="entry name" value="TELOMERASE-BINDING PROTEIN P23 HSP90 CO-CHAPERONE"/>
    <property type="match status" value="1"/>
</dbReference>
<dbReference type="GO" id="GO:0005634">
    <property type="term" value="C:nucleus"/>
    <property type="evidence" value="ECO:0007669"/>
    <property type="project" value="TreeGrafter"/>
</dbReference>
<dbReference type="GO" id="GO:0005829">
    <property type="term" value="C:cytosol"/>
    <property type="evidence" value="ECO:0007669"/>
    <property type="project" value="TreeGrafter"/>
</dbReference>
<feature type="domain" description="CS" evidence="3">
    <location>
        <begin position="3"/>
        <end position="106"/>
    </location>
</feature>
<dbReference type="GO" id="GO:0006457">
    <property type="term" value="P:protein folding"/>
    <property type="evidence" value="ECO:0007669"/>
    <property type="project" value="TreeGrafter"/>
</dbReference>
<dbReference type="PROSITE" id="PS51203">
    <property type="entry name" value="CS"/>
    <property type="match status" value="1"/>
</dbReference>
<dbReference type="OrthoDB" id="1564555at2759"/>
<dbReference type="PANTHER" id="PTHR22932:SF1">
    <property type="entry name" value="CO-CHAPERONE PROTEIN DAF-41"/>
    <property type="match status" value="1"/>
</dbReference>
<dbReference type="InterPro" id="IPR008978">
    <property type="entry name" value="HSP20-like_chaperone"/>
</dbReference>